<dbReference type="InterPro" id="IPR057721">
    <property type="entry name" value="BCD1_alpha/beta"/>
</dbReference>
<feature type="compositionally biased region" description="Acidic residues" evidence="7">
    <location>
        <begin position="554"/>
        <end position="570"/>
    </location>
</feature>
<dbReference type="PROSITE" id="PS51083">
    <property type="entry name" value="ZF_HIT"/>
    <property type="match status" value="1"/>
</dbReference>
<feature type="region of interest" description="Disordered" evidence="7">
    <location>
        <begin position="275"/>
        <end position="306"/>
    </location>
</feature>
<feature type="compositionally biased region" description="Acidic residues" evidence="7">
    <location>
        <begin position="594"/>
        <end position="608"/>
    </location>
</feature>
<proteinExistence type="inferred from homology"/>
<evidence type="ECO:0000259" key="8">
    <source>
        <dbReference type="PROSITE" id="PS51083"/>
    </source>
</evidence>
<reference evidence="9 10" key="1">
    <citation type="submission" date="2024-02" db="EMBL/GenBank/DDBJ databases">
        <title>De novo assembly and annotation of 12 fungi associated with fruit tree decline syndrome in Ontario, Canada.</title>
        <authorList>
            <person name="Sulman M."/>
            <person name="Ellouze W."/>
            <person name="Ilyukhin E."/>
        </authorList>
    </citation>
    <scope>NUCLEOTIDE SEQUENCE [LARGE SCALE GENOMIC DNA]</scope>
    <source>
        <strain evidence="9 10">M169</strain>
    </source>
</reference>
<keyword evidence="2 6" id="KW-0863">Zinc-finger</keyword>
<keyword evidence="3" id="KW-0862">Zinc</keyword>
<dbReference type="PANTHER" id="PTHR13483">
    <property type="entry name" value="BOX C_D SNORNA PROTEIN 1-RELATED"/>
    <property type="match status" value="1"/>
</dbReference>
<protein>
    <recommendedName>
        <fullName evidence="8">HIT-type domain-containing protein</fullName>
    </recommendedName>
</protein>
<evidence type="ECO:0000256" key="6">
    <source>
        <dbReference type="PROSITE-ProRule" id="PRU00453"/>
    </source>
</evidence>
<feature type="compositionally biased region" description="Low complexity" evidence="7">
    <location>
        <begin position="574"/>
        <end position="593"/>
    </location>
</feature>
<dbReference type="Pfam" id="PF25790">
    <property type="entry name" value="BCD1"/>
    <property type="match status" value="1"/>
</dbReference>
<evidence type="ECO:0000256" key="7">
    <source>
        <dbReference type="SAM" id="MobiDB-lite"/>
    </source>
</evidence>
<feature type="domain" description="HIT-type" evidence="8">
    <location>
        <begin position="10"/>
        <end position="44"/>
    </location>
</feature>
<evidence type="ECO:0000256" key="3">
    <source>
        <dbReference type="ARBA" id="ARBA00022833"/>
    </source>
</evidence>
<dbReference type="Gene3D" id="3.30.60.190">
    <property type="match status" value="1"/>
</dbReference>
<dbReference type="PANTHER" id="PTHR13483:SF11">
    <property type="entry name" value="ZINC FINGER HIT DOMAIN-CONTAINING PROTEIN 3"/>
    <property type="match status" value="1"/>
</dbReference>
<evidence type="ECO:0000256" key="4">
    <source>
        <dbReference type="ARBA" id="ARBA00049598"/>
    </source>
</evidence>
<gene>
    <name evidence="9" type="ORF">SLS63_008235</name>
</gene>
<comment type="similarity">
    <text evidence="5">Belongs to the BCD1 family.</text>
</comment>
<feature type="compositionally biased region" description="Low complexity" evidence="7">
    <location>
        <begin position="477"/>
        <end position="486"/>
    </location>
</feature>
<evidence type="ECO:0000256" key="5">
    <source>
        <dbReference type="ARBA" id="ARBA00049654"/>
    </source>
</evidence>
<feature type="compositionally biased region" description="Low complexity" evidence="7">
    <location>
        <begin position="459"/>
        <end position="468"/>
    </location>
</feature>
<feature type="region of interest" description="Disordered" evidence="7">
    <location>
        <begin position="122"/>
        <end position="150"/>
    </location>
</feature>
<dbReference type="Pfam" id="PF04438">
    <property type="entry name" value="zf-HIT"/>
    <property type="match status" value="1"/>
</dbReference>
<dbReference type="SUPFAM" id="SSF144232">
    <property type="entry name" value="HIT/MYND zinc finger-like"/>
    <property type="match status" value="1"/>
</dbReference>
<feature type="compositionally biased region" description="Acidic residues" evidence="7">
    <location>
        <begin position="489"/>
        <end position="502"/>
    </location>
</feature>
<keyword evidence="10" id="KW-1185">Reference proteome</keyword>
<dbReference type="CDD" id="cd23023">
    <property type="entry name" value="zf-HIT_BCD1"/>
    <property type="match status" value="1"/>
</dbReference>
<accession>A0ABR1P354</accession>
<evidence type="ECO:0000256" key="2">
    <source>
        <dbReference type="ARBA" id="ARBA00022771"/>
    </source>
</evidence>
<feature type="region of interest" description="Disordered" evidence="7">
    <location>
        <begin position="378"/>
        <end position="608"/>
    </location>
</feature>
<name>A0ABR1P354_DIAER</name>
<evidence type="ECO:0000256" key="1">
    <source>
        <dbReference type="ARBA" id="ARBA00022723"/>
    </source>
</evidence>
<keyword evidence="1" id="KW-0479">Metal-binding</keyword>
<dbReference type="InterPro" id="IPR051639">
    <property type="entry name" value="BCD1"/>
</dbReference>
<organism evidence="9 10">
    <name type="scientific">Diaporthe eres</name>
    <name type="common">Phomopsis oblonga</name>
    <dbReference type="NCBI Taxonomy" id="83184"/>
    <lineage>
        <taxon>Eukaryota</taxon>
        <taxon>Fungi</taxon>
        <taxon>Dikarya</taxon>
        <taxon>Ascomycota</taxon>
        <taxon>Pezizomycotina</taxon>
        <taxon>Sordariomycetes</taxon>
        <taxon>Sordariomycetidae</taxon>
        <taxon>Diaporthales</taxon>
        <taxon>Diaporthaceae</taxon>
        <taxon>Diaporthe</taxon>
        <taxon>Diaporthe eres species complex</taxon>
    </lineage>
</organism>
<feature type="compositionally biased region" description="Polar residues" evidence="7">
    <location>
        <begin position="379"/>
        <end position="391"/>
    </location>
</feature>
<dbReference type="Proteomes" id="UP001430848">
    <property type="component" value="Unassembled WGS sequence"/>
</dbReference>
<comment type="function">
    <text evidence="4">Required for box C/D snoRNAs accumulation involved in snoRNA processing, snoRNA transport to the nucleolus and ribosome biogenesis.</text>
</comment>
<sequence length="633" mass="68412">MADPLLNTLCSICHISTPKYTCPGCNSHTCSLACNKKHKSWANCSGKRDPTAYMPASKLKTPAGVDHDYNFLSSIERERERNQREIVDERRLFSEKELGQLDDPYSFRKQWFGENVRFHPVGAAPRQFGSDGEDSDGAGEGGGNNRKHIPAKASQLTRTLRQRLALEGVEVVQMPVGMTRQRENTTSWNRKSRRINWCVEWIVYDGSGEAGEELKKYTRIRHKALETTPLYKALGNSMVWYQKGHQADEDASDDEEIELAQAGRRNKVLIREVKEDRRRGGGAMQNGETAAWPTKAQYPTQNPFTGAWASDAGATVTSWQADEEVEARRRHRFYLLRPLTVAGKPRELIPVEASEGIGAALRGRTVLEFPTIYVLPPASDQSSTAEQAPESSSPPLPDGHILGSTERRATSKRQSAASKRKAGPKDDSARQQSHKRQAVGEAGIPMRSSAAGGGGAQRGRGAAAASARGRGKGRGGRVQSSRQQRGGDPDAEEGEVNSDGDEVMARPRPSTNSAEAGRADTSSSDPDSSSDEDEGVDGRDGFWASSRPPQGGGMDDDEDDGDDGPPEEEVASAPTSGPTNGTKKPGTGLVDYGSDSDDGSEEDDDGDVDLAALQPENPELVAGAIQEIVGLLS</sequence>
<evidence type="ECO:0000313" key="10">
    <source>
        <dbReference type="Proteomes" id="UP001430848"/>
    </source>
</evidence>
<evidence type="ECO:0000313" key="9">
    <source>
        <dbReference type="EMBL" id="KAK7725238.1"/>
    </source>
</evidence>
<dbReference type="InterPro" id="IPR007529">
    <property type="entry name" value="Znf_HIT"/>
</dbReference>
<dbReference type="EMBL" id="JAKNSF020000051">
    <property type="protein sequence ID" value="KAK7725238.1"/>
    <property type="molecule type" value="Genomic_DNA"/>
</dbReference>
<comment type="caution">
    <text evidence="9">The sequence shown here is derived from an EMBL/GenBank/DDBJ whole genome shotgun (WGS) entry which is preliminary data.</text>
</comment>